<accession>A0A8J3AN54</accession>
<evidence type="ECO:0000313" key="2">
    <source>
        <dbReference type="Proteomes" id="UP000626244"/>
    </source>
</evidence>
<comment type="caution">
    <text evidence="1">The sequence shown here is derived from an EMBL/GenBank/DDBJ whole genome shotgun (WGS) entry which is preliminary data.</text>
</comment>
<dbReference type="AlphaFoldDB" id="A0A8J3AN54"/>
<dbReference type="RefSeq" id="WP_088003290.1">
    <property type="nucleotide sequence ID" value="NZ_BMHB01000004.1"/>
</dbReference>
<reference evidence="2" key="1">
    <citation type="journal article" date="2019" name="Int. J. Syst. Evol. Microbiol.">
        <title>The Global Catalogue of Microorganisms (GCM) 10K type strain sequencing project: providing services to taxonomists for standard genome sequencing and annotation.</title>
        <authorList>
            <consortium name="The Broad Institute Genomics Platform"/>
            <consortium name="The Broad Institute Genome Sequencing Center for Infectious Disease"/>
            <person name="Wu L."/>
            <person name="Ma J."/>
        </authorList>
    </citation>
    <scope>NUCLEOTIDE SEQUENCE [LARGE SCALE GENOMIC DNA]</scope>
    <source>
        <strain evidence="2">CGMCC 1.14993</strain>
    </source>
</reference>
<proteinExistence type="predicted"/>
<sequence>MKKTIIFFIFIILVGYGIYNISQFTVENNKSSIQTNVKMFINRGEVRKLNPHIIDIEQIGESNSFIALFQLNNSSMGFAHLEKGLNNKMKILTTTYGDDNKVSYSDIKTNNGKYIAIIGINKGLNIDHITTKLMYEKYTYNVNVSNEEYFIKYKKLPRKLKDTFPADLILYDKKGNVLP</sequence>
<name>A0A8J3AN54_9BACI</name>
<dbReference type="OrthoDB" id="2878044at2"/>
<gene>
    <name evidence="1" type="ORF">GCM10007380_39680</name>
</gene>
<dbReference type="EMBL" id="BMHB01000004">
    <property type="protein sequence ID" value="GGI17787.1"/>
    <property type="molecule type" value="Genomic_DNA"/>
</dbReference>
<evidence type="ECO:0000313" key="1">
    <source>
        <dbReference type="EMBL" id="GGI17787.1"/>
    </source>
</evidence>
<keyword evidence="2" id="KW-1185">Reference proteome</keyword>
<organism evidence="1 2">
    <name type="scientific">Gottfriedia solisilvae</name>
    <dbReference type="NCBI Taxonomy" id="1516104"/>
    <lineage>
        <taxon>Bacteria</taxon>
        <taxon>Bacillati</taxon>
        <taxon>Bacillota</taxon>
        <taxon>Bacilli</taxon>
        <taxon>Bacillales</taxon>
        <taxon>Bacillaceae</taxon>
        <taxon>Gottfriedia</taxon>
    </lineage>
</organism>
<protein>
    <submittedName>
        <fullName evidence="1">Uncharacterized protein</fullName>
    </submittedName>
</protein>
<dbReference type="Proteomes" id="UP000626244">
    <property type="component" value="Unassembled WGS sequence"/>
</dbReference>